<evidence type="ECO:0008006" key="3">
    <source>
        <dbReference type="Google" id="ProtNLM"/>
    </source>
</evidence>
<sequence>MLRILLQKIIYFLNYVKHKQLCKKQIGKLPSPQFPPQENLETALLSEASLQEDWLTPEEDEAWQHL</sequence>
<dbReference type="OrthoDB" id="9813823at2"/>
<dbReference type="STRING" id="1618023.UH38_19660"/>
<dbReference type="Proteomes" id="UP000032452">
    <property type="component" value="Unassembled WGS sequence"/>
</dbReference>
<accession>A0A0D8ZP19</accession>
<proteinExistence type="predicted"/>
<dbReference type="EMBL" id="JYON01000026">
    <property type="protein sequence ID" value="KJH70209.1"/>
    <property type="molecule type" value="Genomic_DNA"/>
</dbReference>
<gene>
    <name evidence="1" type="ORF">UH38_19660</name>
</gene>
<organism evidence="1 2">
    <name type="scientific">Aliterella atlantica CENA595</name>
    <dbReference type="NCBI Taxonomy" id="1618023"/>
    <lineage>
        <taxon>Bacteria</taxon>
        <taxon>Bacillati</taxon>
        <taxon>Cyanobacteriota</taxon>
        <taxon>Cyanophyceae</taxon>
        <taxon>Chroococcidiopsidales</taxon>
        <taxon>Aliterellaceae</taxon>
        <taxon>Aliterella</taxon>
    </lineage>
</organism>
<keyword evidence="2" id="KW-1185">Reference proteome</keyword>
<reference evidence="1 2" key="1">
    <citation type="submission" date="2015-02" db="EMBL/GenBank/DDBJ databases">
        <title>Draft genome of a novel marine cyanobacterium (Chroococcales) isolated from South Atlantic Ocean.</title>
        <authorList>
            <person name="Rigonato J."/>
            <person name="Alvarenga D.O."/>
            <person name="Branco L.H."/>
            <person name="Varani A.M."/>
            <person name="Brandini F.P."/>
            <person name="Fiore M.F."/>
        </authorList>
    </citation>
    <scope>NUCLEOTIDE SEQUENCE [LARGE SCALE GENOMIC DNA]</scope>
    <source>
        <strain evidence="1 2">CENA595</strain>
    </source>
</reference>
<evidence type="ECO:0000313" key="2">
    <source>
        <dbReference type="Proteomes" id="UP000032452"/>
    </source>
</evidence>
<protein>
    <recommendedName>
        <fullName evidence="3">DUF2281 domain-containing protein</fullName>
    </recommendedName>
</protein>
<dbReference type="AlphaFoldDB" id="A0A0D8ZP19"/>
<evidence type="ECO:0000313" key="1">
    <source>
        <dbReference type="EMBL" id="KJH70209.1"/>
    </source>
</evidence>
<name>A0A0D8ZP19_9CYAN</name>
<comment type="caution">
    <text evidence="1">The sequence shown here is derived from an EMBL/GenBank/DDBJ whole genome shotgun (WGS) entry which is preliminary data.</text>
</comment>